<evidence type="ECO:0000256" key="6">
    <source>
        <dbReference type="ARBA" id="ARBA00022840"/>
    </source>
</evidence>
<feature type="region of interest" description="Disordered" evidence="11">
    <location>
        <begin position="20"/>
        <end position="46"/>
    </location>
</feature>
<comment type="catalytic activity">
    <reaction evidence="7">
        <text>L-threonyl-[protein] + ATP = O-phospho-L-threonyl-[protein] + ADP + H(+)</text>
        <dbReference type="Rhea" id="RHEA:46608"/>
        <dbReference type="Rhea" id="RHEA-COMP:11060"/>
        <dbReference type="Rhea" id="RHEA-COMP:11605"/>
        <dbReference type="ChEBI" id="CHEBI:15378"/>
        <dbReference type="ChEBI" id="CHEBI:30013"/>
        <dbReference type="ChEBI" id="CHEBI:30616"/>
        <dbReference type="ChEBI" id="CHEBI:61977"/>
        <dbReference type="ChEBI" id="CHEBI:456216"/>
        <dbReference type="EC" id="2.7.11.1"/>
    </reaction>
</comment>
<dbReference type="InterPro" id="IPR017441">
    <property type="entry name" value="Protein_kinase_ATP_BS"/>
</dbReference>
<comment type="similarity">
    <text evidence="10">Belongs to the protein kinase superfamily.</text>
</comment>
<dbReference type="PROSITE" id="PS00107">
    <property type="entry name" value="PROTEIN_KINASE_ATP"/>
    <property type="match status" value="1"/>
</dbReference>
<evidence type="ECO:0000256" key="7">
    <source>
        <dbReference type="ARBA" id="ARBA00047899"/>
    </source>
</evidence>
<feature type="domain" description="Protein kinase" evidence="12">
    <location>
        <begin position="64"/>
        <end position="435"/>
    </location>
</feature>
<gene>
    <name evidence="13" type="ORF">TOLI1172_LOCUS3693</name>
</gene>
<keyword evidence="6 9" id="KW-0067">ATP-binding</keyword>
<dbReference type="InterPro" id="IPR011009">
    <property type="entry name" value="Kinase-like_dom_sf"/>
</dbReference>
<dbReference type="PANTHER" id="PTHR47634">
    <property type="entry name" value="PROTEIN KINASE DOMAIN-CONTAINING PROTEIN-RELATED"/>
    <property type="match status" value="1"/>
</dbReference>
<dbReference type="PANTHER" id="PTHR47634:SF9">
    <property type="entry name" value="PROTEIN KINASE DOMAIN-CONTAINING PROTEIN-RELATED"/>
    <property type="match status" value="1"/>
</dbReference>
<evidence type="ECO:0000256" key="9">
    <source>
        <dbReference type="PROSITE-ProRule" id="PRU10141"/>
    </source>
</evidence>
<dbReference type="Pfam" id="PF00069">
    <property type="entry name" value="Pkinase"/>
    <property type="match status" value="2"/>
</dbReference>
<dbReference type="GO" id="GO:0004674">
    <property type="term" value="F:protein serine/threonine kinase activity"/>
    <property type="evidence" value="ECO:0007669"/>
    <property type="project" value="UniProtKB-KW"/>
</dbReference>
<name>A0A7S0ZEH3_9RHOD</name>
<dbReference type="InterPro" id="IPR051334">
    <property type="entry name" value="SRPK"/>
</dbReference>
<comment type="catalytic activity">
    <reaction evidence="8">
        <text>L-seryl-[protein] + ATP = O-phospho-L-seryl-[protein] + ADP + H(+)</text>
        <dbReference type="Rhea" id="RHEA:17989"/>
        <dbReference type="Rhea" id="RHEA-COMP:9863"/>
        <dbReference type="Rhea" id="RHEA-COMP:11604"/>
        <dbReference type="ChEBI" id="CHEBI:15378"/>
        <dbReference type="ChEBI" id="CHEBI:29999"/>
        <dbReference type="ChEBI" id="CHEBI:30616"/>
        <dbReference type="ChEBI" id="CHEBI:83421"/>
        <dbReference type="ChEBI" id="CHEBI:456216"/>
        <dbReference type="EC" id="2.7.11.1"/>
    </reaction>
</comment>
<evidence type="ECO:0000256" key="4">
    <source>
        <dbReference type="ARBA" id="ARBA00022741"/>
    </source>
</evidence>
<dbReference type="FunFam" id="3.30.200.20:FF:000770">
    <property type="entry name" value="SRSF protein kinase 2"/>
    <property type="match status" value="1"/>
</dbReference>
<feature type="binding site" evidence="9">
    <location>
        <position position="93"/>
    </location>
    <ligand>
        <name>ATP</name>
        <dbReference type="ChEBI" id="CHEBI:30616"/>
    </ligand>
</feature>
<feature type="region of interest" description="Disordered" evidence="11">
    <location>
        <begin position="258"/>
        <end position="295"/>
    </location>
</feature>
<dbReference type="GO" id="GO:0005524">
    <property type="term" value="F:ATP binding"/>
    <property type="evidence" value="ECO:0007669"/>
    <property type="project" value="UniProtKB-UniRule"/>
</dbReference>
<dbReference type="PROSITE" id="PS00108">
    <property type="entry name" value="PROTEIN_KINASE_ST"/>
    <property type="match status" value="1"/>
</dbReference>
<evidence type="ECO:0000313" key="13">
    <source>
        <dbReference type="EMBL" id="CAD8819304.1"/>
    </source>
</evidence>
<accession>A0A7S0ZEH3</accession>
<evidence type="ECO:0000256" key="11">
    <source>
        <dbReference type="SAM" id="MobiDB-lite"/>
    </source>
</evidence>
<sequence length="435" mass="49026">MQRVVGEGRYVSGNTYLDNYSLPTSELPEQNSEIEESESEDSADYREGGYHPVTIGETFNNGRYVVLKKLGWGHFSTVWLSFDLKDKRHVAVKVQKSASHYAEAAYDEIKLLNELKNKDPEGTARVVRLLDHFEVTGVNGTHVTLVFEVLGKSILSLIRRCNFSGASIDLTRRIARHVLEGLDFIHTKCNIIHTDLKPENILFVPPRGEFERMVREAAAASSAIRIIRDRRNARRQRKLKATNEERLAAGLDEISFADDPEADSAETERGYDVLIRNSPGSGLSETSRRTKSELDSSDDEDLIFDKMRSRLNVNMNPDLMFSSGSVKIVDFGNACWGDQHFTDAIQTRQYRSPEVIISADYDFTADIWSVGCLLFEVATGDFLFDPHSGKDYHRDEDHLALMMELLGPTPANFAFQARRRPSFSPNTANCDTSSV</sequence>
<dbReference type="InterPro" id="IPR000719">
    <property type="entry name" value="Prot_kinase_dom"/>
</dbReference>
<evidence type="ECO:0000256" key="8">
    <source>
        <dbReference type="ARBA" id="ARBA00048679"/>
    </source>
</evidence>
<dbReference type="AlphaFoldDB" id="A0A7S0ZEH3"/>
<keyword evidence="4 9" id="KW-0547">Nucleotide-binding</keyword>
<evidence type="ECO:0000259" key="12">
    <source>
        <dbReference type="PROSITE" id="PS50011"/>
    </source>
</evidence>
<dbReference type="Gene3D" id="1.10.510.10">
    <property type="entry name" value="Transferase(Phosphotransferase) domain 1"/>
    <property type="match status" value="1"/>
</dbReference>
<reference evidence="13" key="1">
    <citation type="submission" date="2021-01" db="EMBL/GenBank/DDBJ databases">
        <authorList>
            <person name="Corre E."/>
            <person name="Pelletier E."/>
            <person name="Niang G."/>
            <person name="Scheremetjew M."/>
            <person name="Finn R."/>
            <person name="Kale V."/>
            <person name="Holt S."/>
            <person name="Cochrane G."/>
            <person name="Meng A."/>
            <person name="Brown T."/>
            <person name="Cohen L."/>
        </authorList>
    </citation>
    <scope>NUCLEOTIDE SEQUENCE</scope>
    <source>
        <strain evidence="13">CCMP3278</strain>
    </source>
</reference>
<dbReference type="EMBL" id="HBFP01005203">
    <property type="protein sequence ID" value="CAD8819304.1"/>
    <property type="molecule type" value="Transcribed_RNA"/>
</dbReference>
<dbReference type="InterPro" id="IPR008271">
    <property type="entry name" value="Ser/Thr_kinase_AS"/>
</dbReference>
<protein>
    <recommendedName>
        <fullName evidence="1">non-specific serine/threonine protein kinase</fullName>
        <ecNumber evidence="1">2.7.11.1</ecNumber>
    </recommendedName>
</protein>
<evidence type="ECO:0000256" key="3">
    <source>
        <dbReference type="ARBA" id="ARBA00022679"/>
    </source>
</evidence>
<dbReference type="GO" id="GO:0000245">
    <property type="term" value="P:spliceosomal complex assembly"/>
    <property type="evidence" value="ECO:0007669"/>
    <property type="project" value="TreeGrafter"/>
</dbReference>
<organism evidence="13">
    <name type="scientific">Timspurckia oligopyrenoides</name>
    <dbReference type="NCBI Taxonomy" id="708627"/>
    <lineage>
        <taxon>Eukaryota</taxon>
        <taxon>Rhodophyta</taxon>
        <taxon>Bangiophyceae</taxon>
        <taxon>Porphyridiales</taxon>
        <taxon>Porphyridiaceae</taxon>
        <taxon>Timspurckia</taxon>
    </lineage>
</organism>
<evidence type="ECO:0000256" key="10">
    <source>
        <dbReference type="RuleBase" id="RU000304"/>
    </source>
</evidence>
<keyword evidence="3" id="KW-0808">Transferase</keyword>
<dbReference type="GO" id="GO:0050684">
    <property type="term" value="P:regulation of mRNA processing"/>
    <property type="evidence" value="ECO:0007669"/>
    <property type="project" value="TreeGrafter"/>
</dbReference>
<evidence type="ECO:0000256" key="1">
    <source>
        <dbReference type="ARBA" id="ARBA00012513"/>
    </source>
</evidence>
<keyword evidence="2 10" id="KW-0723">Serine/threonine-protein kinase</keyword>
<evidence type="ECO:0000256" key="2">
    <source>
        <dbReference type="ARBA" id="ARBA00022527"/>
    </source>
</evidence>
<dbReference type="PROSITE" id="PS50011">
    <property type="entry name" value="PROTEIN_KINASE_DOM"/>
    <property type="match status" value="1"/>
</dbReference>
<dbReference type="SUPFAM" id="SSF56112">
    <property type="entry name" value="Protein kinase-like (PK-like)"/>
    <property type="match status" value="1"/>
</dbReference>
<dbReference type="Gene3D" id="3.30.200.20">
    <property type="entry name" value="Phosphorylase Kinase, domain 1"/>
    <property type="match status" value="1"/>
</dbReference>
<feature type="compositionally biased region" description="Acidic residues" evidence="11">
    <location>
        <begin position="32"/>
        <end position="42"/>
    </location>
</feature>
<dbReference type="SMART" id="SM00220">
    <property type="entry name" value="S_TKc"/>
    <property type="match status" value="1"/>
</dbReference>
<keyword evidence="5" id="KW-0418">Kinase</keyword>
<evidence type="ECO:0000256" key="5">
    <source>
        <dbReference type="ARBA" id="ARBA00022777"/>
    </source>
</evidence>
<proteinExistence type="inferred from homology"/>
<dbReference type="EC" id="2.7.11.1" evidence="1"/>